<evidence type="ECO:0000313" key="2">
    <source>
        <dbReference type="EMBL" id="TPF74595.1"/>
    </source>
</evidence>
<reference evidence="2 3" key="1">
    <citation type="journal article" date="2003" name="Int. J. Syst. Evol. Microbiol.">
        <title>Towards a standardized format for the description of a novel species (of an established genus): Ochrobactrum gallinifaecis sp. nov.</title>
        <authorList>
            <person name="Kampfer P."/>
            <person name="Buczolits S."/>
            <person name="Albrecht A."/>
            <person name="Busse H.J."/>
            <person name="Stackebrandt E."/>
        </authorList>
    </citation>
    <scope>NUCLEOTIDE SEQUENCE [LARGE SCALE GENOMIC DNA]</scope>
    <source>
        <strain evidence="2 3">ISO 196</strain>
    </source>
</reference>
<keyword evidence="1" id="KW-0472">Membrane</keyword>
<dbReference type="EMBL" id="VEWJ01000010">
    <property type="protein sequence ID" value="TPF74595.1"/>
    <property type="molecule type" value="Genomic_DNA"/>
</dbReference>
<accession>A0A502BKG2</accession>
<gene>
    <name evidence="2" type="ORF">FHY56_14115</name>
</gene>
<evidence type="ECO:0000256" key="1">
    <source>
        <dbReference type="SAM" id="Phobius"/>
    </source>
</evidence>
<proteinExistence type="predicted"/>
<dbReference type="RefSeq" id="WP_140905795.1">
    <property type="nucleotide sequence ID" value="NZ_JBHTMD010000001.1"/>
</dbReference>
<dbReference type="Proteomes" id="UP000315388">
    <property type="component" value="Unassembled WGS sequence"/>
</dbReference>
<sequence length="131" mass="14722">MSEIAHIALNFARDPTACLLLAILLSFLLIIPSSKIWWVHGIIAALFLTVSLFFHEQRQMSFDAFLIGVFAYPAVCRDIPNQLLVYRVGIYWFSAFTLIALCSYAAGDLITRSPFHARDMLPTRLVSTATI</sequence>
<organism evidence="2 3">
    <name type="scientific">Brucella gallinifaecis</name>
    <dbReference type="NCBI Taxonomy" id="215590"/>
    <lineage>
        <taxon>Bacteria</taxon>
        <taxon>Pseudomonadati</taxon>
        <taxon>Pseudomonadota</taxon>
        <taxon>Alphaproteobacteria</taxon>
        <taxon>Hyphomicrobiales</taxon>
        <taxon>Brucellaceae</taxon>
        <taxon>Brucella/Ochrobactrum group</taxon>
        <taxon>Brucella</taxon>
    </lineage>
</organism>
<dbReference type="OrthoDB" id="8370455at2"/>
<feature type="transmembrane region" description="Helical" evidence="1">
    <location>
        <begin position="37"/>
        <end position="55"/>
    </location>
</feature>
<dbReference type="AlphaFoldDB" id="A0A502BKG2"/>
<evidence type="ECO:0000313" key="3">
    <source>
        <dbReference type="Proteomes" id="UP000315388"/>
    </source>
</evidence>
<name>A0A502BKG2_9HYPH</name>
<protein>
    <submittedName>
        <fullName evidence="2">Uncharacterized protein</fullName>
    </submittedName>
</protein>
<comment type="caution">
    <text evidence="2">The sequence shown here is derived from an EMBL/GenBank/DDBJ whole genome shotgun (WGS) entry which is preliminary data.</text>
</comment>
<keyword evidence="3" id="KW-1185">Reference proteome</keyword>
<feature type="transmembrane region" description="Helical" evidence="1">
    <location>
        <begin position="90"/>
        <end position="110"/>
    </location>
</feature>
<keyword evidence="1" id="KW-1133">Transmembrane helix</keyword>
<feature type="transmembrane region" description="Helical" evidence="1">
    <location>
        <begin position="12"/>
        <end position="31"/>
    </location>
</feature>
<keyword evidence="1" id="KW-0812">Transmembrane</keyword>